<comment type="caution">
    <text evidence="2">The sequence shown here is derived from an EMBL/GenBank/DDBJ whole genome shotgun (WGS) entry which is preliminary data.</text>
</comment>
<reference evidence="2 3" key="1">
    <citation type="journal article" date="2012" name="Genome Biol.">
        <title>Genome and low-iron response of an oceanic diatom adapted to chronic iron limitation.</title>
        <authorList>
            <person name="Lommer M."/>
            <person name="Specht M."/>
            <person name="Roy A.S."/>
            <person name="Kraemer L."/>
            <person name="Andreson R."/>
            <person name="Gutowska M.A."/>
            <person name="Wolf J."/>
            <person name="Bergner S.V."/>
            <person name="Schilhabel M.B."/>
            <person name="Klostermeier U.C."/>
            <person name="Beiko R.G."/>
            <person name="Rosenstiel P."/>
            <person name="Hippler M."/>
            <person name="Laroche J."/>
        </authorList>
    </citation>
    <scope>NUCLEOTIDE SEQUENCE [LARGE SCALE GENOMIC DNA]</scope>
    <source>
        <strain evidence="2 3">CCMP1005</strain>
    </source>
</reference>
<dbReference type="Proteomes" id="UP000266841">
    <property type="component" value="Unassembled WGS sequence"/>
</dbReference>
<keyword evidence="3" id="KW-1185">Reference proteome</keyword>
<evidence type="ECO:0000256" key="1">
    <source>
        <dbReference type="SAM" id="MobiDB-lite"/>
    </source>
</evidence>
<accession>K0RBH4</accession>
<organism evidence="2 3">
    <name type="scientific">Thalassiosira oceanica</name>
    <name type="common">Marine diatom</name>
    <dbReference type="NCBI Taxonomy" id="159749"/>
    <lineage>
        <taxon>Eukaryota</taxon>
        <taxon>Sar</taxon>
        <taxon>Stramenopiles</taxon>
        <taxon>Ochrophyta</taxon>
        <taxon>Bacillariophyta</taxon>
        <taxon>Coscinodiscophyceae</taxon>
        <taxon>Thalassiosirophycidae</taxon>
        <taxon>Thalassiosirales</taxon>
        <taxon>Thalassiosiraceae</taxon>
        <taxon>Thalassiosira</taxon>
    </lineage>
</organism>
<proteinExistence type="predicted"/>
<protein>
    <submittedName>
        <fullName evidence="2">Uncharacterized protein</fullName>
    </submittedName>
</protein>
<dbReference type="EMBL" id="AGNL01044582">
    <property type="protein sequence ID" value="EJK49629.1"/>
    <property type="molecule type" value="Genomic_DNA"/>
</dbReference>
<evidence type="ECO:0000313" key="2">
    <source>
        <dbReference type="EMBL" id="EJK49629.1"/>
    </source>
</evidence>
<evidence type="ECO:0000313" key="3">
    <source>
        <dbReference type="Proteomes" id="UP000266841"/>
    </source>
</evidence>
<dbReference type="AlphaFoldDB" id="K0RBH4"/>
<sequence>MSSAHSGQTLLVDWGEFSSDDEGDDPRPIDDSERALYGKSFRQMDDSLTFVDSDEEDSIDKWIDDALMNGVCRANNNSTRDKEGVVRRRCSAVKEEGLNEIDISERS</sequence>
<name>K0RBH4_THAOC</name>
<gene>
    <name evidence="2" type="ORF">THAOC_31475</name>
</gene>
<feature type="region of interest" description="Disordered" evidence="1">
    <location>
        <begin position="1"/>
        <end position="32"/>
    </location>
</feature>